<name>A0ABS5W8D0_9SPHN</name>
<feature type="transmembrane region" description="Helical" evidence="5">
    <location>
        <begin position="131"/>
        <end position="152"/>
    </location>
</feature>
<evidence type="ECO:0000256" key="5">
    <source>
        <dbReference type="SAM" id="Phobius"/>
    </source>
</evidence>
<accession>A0ABS5W8D0</accession>
<dbReference type="PROSITE" id="PS00217">
    <property type="entry name" value="SUGAR_TRANSPORT_2"/>
    <property type="match status" value="1"/>
</dbReference>
<dbReference type="Gene3D" id="1.20.1250.20">
    <property type="entry name" value="MFS general substrate transporter like domains"/>
    <property type="match status" value="2"/>
</dbReference>
<dbReference type="InterPro" id="IPR011701">
    <property type="entry name" value="MFS"/>
</dbReference>
<evidence type="ECO:0000256" key="4">
    <source>
        <dbReference type="ARBA" id="ARBA00023136"/>
    </source>
</evidence>
<proteinExistence type="predicted"/>
<organism evidence="7 8">
    <name type="scientific">Croceibacterium selenioxidans</name>
    <dbReference type="NCBI Taxonomy" id="2838833"/>
    <lineage>
        <taxon>Bacteria</taxon>
        <taxon>Pseudomonadati</taxon>
        <taxon>Pseudomonadota</taxon>
        <taxon>Alphaproteobacteria</taxon>
        <taxon>Sphingomonadales</taxon>
        <taxon>Erythrobacteraceae</taxon>
        <taxon>Croceibacterium</taxon>
    </lineage>
</organism>
<feature type="domain" description="Major facilitator superfamily (MFS) profile" evidence="6">
    <location>
        <begin position="9"/>
        <end position="393"/>
    </location>
</feature>
<feature type="transmembrane region" description="Helical" evidence="5">
    <location>
        <begin position="75"/>
        <end position="94"/>
    </location>
</feature>
<keyword evidence="2 5" id="KW-0812">Transmembrane</keyword>
<reference evidence="7 8" key="1">
    <citation type="submission" date="2021-05" db="EMBL/GenBank/DDBJ databases">
        <title>Croceibacterium sp. LX-88 genome sequence.</title>
        <authorList>
            <person name="Luo X."/>
        </authorList>
    </citation>
    <scope>NUCLEOTIDE SEQUENCE [LARGE SCALE GENOMIC DNA]</scope>
    <source>
        <strain evidence="7 8">LX-88</strain>
    </source>
</reference>
<evidence type="ECO:0000259" key="6">
    <source>
        <dbReference type="PROSITE" id="PS50850"/>
    </source>
</evidence>
<comment type="subcellular location">
    <subcellularLocation>
        <location evidence="1">Membrane</location>
        <topology evidence="1">Multi-pass membrane protein</topology>
    </subcellularLocation>
</comment>
<sequence>MTPARRVLSLVLLGGVFVMEGFDINAMALAVPRLEGALGLMPASFGWVFSALLIGLGVGGALLAPLGDRFGRRPLIVLGCVAVAASTLATATASTTTEFLVWRLITGISLGACLPNVSALSAELAPEKLRATLMAVVSAGIPLGLAAAGLFAPRIVAGSGWEGLFIVPGIAAALLAFALAFVLPGGAPRNEGKGTEPKGKLPQLALLQSPWLLPFAVFAAILSLNAMNLYLLNSWLPTVLPQAGLSLDAAAQVAGVVQLAGLAIGVIASLLIDRWRAGPTLIGMFALMALCFFAIGATAPNATRWTLLLMVGVGGASAGGMVLPALCAYLFPARLLSSAVGVGVLVARLGAIAGPPLGQAMLVNEVSPQFFLAAAGVPAVLCALVALAVPAALAVRKREESTASRERDAFA</sequence>
<dbReference type="EMBL" id="JAHFVK010000002">
    <property type="protein sequence ID" value="MBT2135553.1"/>
    <property type="molecule type" value="Genomic_DNA"/>
</dbReference>
<feature type="transmembrane region" description="Helical" evidence="5">
    <location>
        <begin position="305"/>
        <end position="331"/>
    </location>
</feature>
<dbReference type="PANTHER" id="PTHR23508:SF10">
    <property type="entry name" value="CARBOXYLIC ACID TRANSPORTER PROTEIN HOMOLOG"/>
    <property type="match status" value="1"/>
</dbReference>
<dbReference type="RefSeq" id="WP_214537253.1">
    <property type="nucleotide sequence ID" value="NZ_JAHFVK010000002.1"/>
</dbReference>
<dbReference type="InterPro" id="IPR036259">
    <property type="entry name" value="MFS_trans_sf"/>
</dbReference>
<comment type="caution">
    <text evidence="7">The sequence shown here is derived from an EMBL/GenBank/DDBJ whole genome shotgun (WGS) entry which is preliminary data.</text>
</comment>
<keyword evidence="3 5" id="KW-1133">Transmembrane helix</keyword>
<evidence type="ECO:0000313" key="8">
    <source>
        <dbReference type="Proteomes" id="UP000811255"/>
    </source>
</evidence>
<feature type="transmembrane region" description="Helical" evidence="5">
    <location>
        <begin position="250"/>
        <end position="272"/>
    </location>
</feature>
<gene>
    <name evidence="7" type="ORF">KK137_14540</name>
</gene>
<feature type="transmembrane region" description="Helical" evidence="5">
    <location>
        <begin position="204"/>
        <end position="230"/>
    </location>
</feature>
<evidence type="ECO:0000256" key="1">
    <source>
        <dbReference type="ARBA" id="ARBA00004141"/>
    </source>
</evidence>
<keyword evidence="4 5" id="KW-0472">Membrane</keyword>
<feature type="transmembrane region" description="Helical" evidence="5">
    <location>
        <begin position="100"/>
        <end position="119"/>
    </location>
</feature>
<evidence type="ECO:0000313" key="7">
    <source>
        <dbReference type="EMBL" id="MBT2135553.1"/>
    </source>
</evidence>
<feature type="transmembrane region" description="Helical" evidence="5">
    <location>
        <begin position="338"/>
        <end position="358"/>
    </location>
</feature>
<feature type="transmembrane region" description="Helical" evidence="5">
    <location>
        <begin position="40"/>
        <end position="63"/>
    </location>
</feature>
<dbReference type="SUPFAM" id="SSF103473">
    <property type="entry name" value="MFS general substrate transporter"/>
    <property type="match status" value="1"/>
</dbReference>
<protein>
    <submittedName>
        <fullName evidence="7">MFS transporter</fullName>
    </submittedName>
</protein>
<feature type="transmembrane region" description="Helical" evidence="5">
    <location>
        <begin position="279"/>
        <end position="299"/>
    </location>
</feature>
<evidence type="ECO:0000256" key="2">
    <source>
        <dbReference type="ARBA" id="ARBA00022692"/>
    </source>
</evidence>
<feature type="transmembrane region" description="Helical" evidence="5">
    <location>
        <begin position="370"/>
        <end position="395"/>
    </location>
</feature>
<dbReference type="InterPro" id="IPR005829">
    <property type="entry name" value="Sugar_transporter_CS"/>
</dbReference>
<dbReference type="PROSITE" id="PS50850">
    <property type="entry name" value="MFS"/>
    <property type="match status" value="1"/>
</dbReference>
<dbReference type="Pfam" id="PF07690">
    <property type="entry name" value="MFS_1"/>
    <property type="match status" value="1"/>
</dbReference>
<dbReference type="Proteomes" id="UP000811255">
    <property type="component" value="Unassembled WGS sequence"/>
</dbReference>
<evidence type="ECO:0000256" key="3">
    <source>
        <dbReference type="ARBA" id="ARBA00022989"/>
    </source>
</evidence>
<feature type="transmembrane region" description="Helical" evidence="5">
    <location>
        <begin position="164"/>
        <end position="183"/>
    </location>
</feature>
<dbReference type="PANTHER" id="PTHR23508">
    <property type="entry name" value="CARBOXYLIC ACID TRANSPORTER PROTEIN HOMOLOG"/>
    <property type="match status" value="1"/>
</dbReference>
<keyword evidence="8" id="KW-1185">Reference proteome</keyword>
<dbReference type="InterPro" id="IPR020846">
    <property type="entry name" value="MFS_dom"/>
</dbReference>